<name>A0A5N5SZR8_9CRUS</name>
<dbReference type="EMBL" id="SEYY01018340">
    <property type="protein sequence ID" value="KAB7499447.1"/>
    <property type="molecule type" value="Genomic_DNA"/>
</dbReference>
<dbReference type="OrthoDB" id="2501249at2759"/>
<evidence type="ECO:0000256" key="2">
    <source>
        <dbReference type="ARBA" id="ARBA00022980"/>
    </source>
</evidence>
<organism evidence="4 5">
    <name type="scientific">Armadillidium nasatum</name>
    <dbReference type="NCBI Taxonomy" id="96803"/>
    <lineage>
        <taxon>Eukaryota</taxon>
        <taxon>Metazoa</taxon>
        <taxon>Ecdysozoa</taxon>
        <taxon>Arthropoda</taxon>
        <taxon>Crustacea</taxon>
        <taxon>Multicrustacea</taxon>
        <taxon>Malacostraca</taxon>
        <taxon>Eumalacostraca</taxon>
        <taxon>Peracarida</taxon>
        <taxon>Isopoda</taxon>
        <taxon>Oniscidea</taxon>
        <taxon>Crinocheta</taxon>
        <taxon>Armadillidiidae</taxon>
        <taxon>Armadillidium</taxon>
    </lineage>
</organism>
<dbReference type="Pfam" id="PF01165">
    <property type="entry name" value="Ribosomal_S21"/>
    <property type="match status" value="1"/>
</dbReference>
<evidence type="ECO:0000256" key="3">
    <source>
        <dbReference type="ARBA" id="ARBA00023274"/>
    </source>
</evidence>
<dbReference type="InterPro" id="IPR001911">
    <property type="entry name" value="Ribosomal_bS21"/>
</dbReference>
<sequence length="89" mass="10993">MYIRHMRFVARTVLIKDNNVEDGLKVLNRIMSDEGFIDIYRRNLYYEKPFQMRRRVNYERAKAIYNEDMTRKMKLIMRTNRVNPWIGCL</sequence>
<gene>
    <name evidence="4" type="primary">Mrps21</name>
    <name evidence="4" type="ORF">Anas_10575</name>
</gene>
<dbReference type="GO" id="GO:0003735">
    <property type="term" value="F:structural constituent of ribosome"/>
    <property type="evidence" value="ECO:0007669"/>
    <property type="project" value="InterPro"/>
</dbReference>
<comment type="similarity">
    <text evidence="1">Belongs to the bacterial ribosomal protein bS21 family.</text>
</comment>
<dbReference type="AlphaFoldDB" id="A0A5N5SZR8"/>
<proteinExistence type="inferred from homology"/>
<comment type="caution">
    <text evidence="4">The sequence shown here is derived from an EMBL/GenBank/DDBJ whole genome shotgun (WGS) entry which is preliminary data.</text>
</comment>
<dbReference type="PANTHER" id="PTHR21109">
    <property type="entry name" value="MITOCHONDRIAL 28S RIBOSOMAL PROTEIN S21"/>
    <property type="match status" value="1"/>
</dbReference>
<dbReference type="PANTHER" id="PTHR21109:SF0">
    <property type="entry name" value="SMALL RIBOSOMAL SUBUNIT PROTEIN BS21M"/>
    <property type="match status" value="1"/>
</dbReference>
<evidence type="ECO:0000313" key="5">
    <source>
        <dbReference type="Proteomes" id="UP000326759"/>
    </source>
</evidence>
<dbReference type="NCBIfam" id="TIGR00030">
    <property type="entry name" value="S21p"/>
    <property type="match status" value="1"/>
</dbReference>
<keyword evidence="3" id="KW-0687">Ribonucleoprotein</keyword>
<dbReference type="Proteomes" id="UP000326759">
    <property type="component" value="Unassembled WGS sequence"/>
</dbReference>
<keyword evidence="5" id="KW-1185">Reference proteome</keyword>
<accession>A0A5N5SZR8</accession>
<keyword evidence="2 4" id="KW-0689">Ribosomal protein</keyword>
<dbReference type="GO" id="GO:0006412">
    <property type="term" value="P:translation"/>
    <property type="evidence" value="ECO:0007669"/>
    <property type="project" value="InterPro"/>
</dbReference>
<evidence type="ECO:0000313" key="4">
    <source>
        <dbReference type="EMBL" id="KAB7499447.1"/>
    </source>
</evidence>
<dbReference type="GO" id="GO:0005840">
    <property type="term" value="C:ribosome"/>
    <property type="evidence" value="ECO:0007669"/>
    <property type="project" value="UniProtKB-KW"/>
</dbReference>
<protein>
    <submittedName>
        <fullName evidence="4">28S ribosomal protein S21, mitochondrial</fullName>
    </submittedName>
</protein>
<reference evidence="4 5" key="1">
    <citation type="journal article" date="2019" name="PLoS Biol.">
        <title>Sex chromosomes control vertical transmission of feminizing Wolbachia symbionts in an isopod.</title>
        <authorList>
            <person name="Becking T."/>
            <person name="Chebbi M.A."/>
            <person name="Giraud I."/>
            <person name="Moumen B."/>
            <person name="Laverre T."/>
            <person name="Caubet Y."/>
            <person name="Peccoud J."/>
            <person name="Gilbert C."/>
            <person name="Cordaux R."/>
        </authorList>
    </citation>
    <scope>NUCLEOTIDE SEQUENCE [LARGE SCALE GENOMIC DNA]</scope>
    <source>
        <strain evidence="4">ANa2</strain>
        <tissue evidence="4">Whole body excluding digestive tract and cuticle</tissue>
    </source>
</reference>
<evidence type="ECO:0000256" key="1">
    <source>
        <dbReference type="ARBA" id="ARBA00006640"/>
    </source>
</evidence>
<dbReference type="GO" id="GO:1990904">
    <property type="term" value="C:ribonucleoprotein complex"/>
    <property type="evidence" value="ECO:0007669"/>
    <property type="project" value="UniProtKB-KW"/>
</dbReference>